<dbReference type="PANTHER" id="PTHR35339">
    <property type="entry name" value="LINALOOL DEHYDRATASE_ISOMERASE DOMAIN-CONTAINING PROTEIN"/>
    <property type="match status" value="1"/>
</dbReference>
<dbReference type="RefSeq" id="WP_120196216.1">
    <property type="nucleotide sequence ID" value="NZ_MCIA01000009.1"/>
</dbReference>
<dbReference type="Pfam" id="PF10022">
    <property type="entry name" value="DUF2264"/>
    <property type="match status" value="1"/>
</dbReference>
<feature type="domain" description="DUF2264" evidence="1">
    <location>
        <begin position="4"/>
        <end position="345"/>
    </location>
</feature>
<dbReference type="InterPro" id="IPR049237">
    <property type="entry name" value="DUF2264_C"/>
</dbReference>
<sequence>MKNKEYYVNMLMKLVDPLKVHYSAGGAGLKLGAFAAGYGNRIADMEGFSRVLWGMVSYWAGGGKDKSLLEIYQKGLSNGTDPDSEEYWGDLHDKDQRMVEMAAISYGLLMIPDQLWEPLDEKSKENLADWLYQINEYSQAENNWQFFKVIANLALKSLEKKWNQEQVQNAMDKYETFYLGNGWYSDGKRPQKDYYTSFGIHFYCLLYSKFMEKEDPYHASLFKDRAAEFAKTFIYWFDDEGKALPFGRSLTYRFAEAAFFSACALAGVECGSWGIMKGILERHLDYWMRQPIFDNGGVLTVGYTYPNLLMSESYNAPGSAYWSLKTFVFLALEEDHPFWSAKAEPLPKLKPSLAVKECDMLICHRDHEVVALTAGQYPTLEHPFAAEKYAKFAYSSQFGFCVSRSFHTIEQSGTDSMLAFYVHGMHYVRRTCEEYRITEQEVYSRWSPVEGIMVETWLTPEGNGHRRKHVITSSLPEHTPCIAYDCGFSYPYCMEETKKITDGTEAVVSDENGYSRVASTVGEATVITALPNMNLIFPNVFIPAVRFPVAPGKMEMETLVETEFTKKTVVIGGGNCYAIQD</sequence>
<dbReference type="OrthoDB" id="9813465at2"/>
<dbReference type="AlphaFoldDB" id="A0A419T5I7"/>
<name>A0A419T5I7_9FIRM</name>
<gene>
    <name evidence="3" type="ORF">BET01_16490</name>
</gene>
<dbReference type="InterPro" id="IPR049349">
    <property type="entry name" value="DUF2264_N"/>
</dbReference>
<evidence type="ECO:0008006" key="5">
    <source>
        <dbReference type="Google" id="ProtNLM"/>
    </source>
</evidence>
<comment type="caution">
    <text evidence="3">The sequence shown here is derived from an EMBL/GenBank/DDBJ whole genome shotgun (WGS) entry which is preliminary data.</text>
</comment>
<evidence type="ECO:0000259" key="1">
    <source>
        <dbReference type="Pfam" id="PF10022"/>
    </source>
</evidence>
<proteinExistence type="predicted"/>
<dbReference type="Proteomes" id="UP000284277">
    <property type="component" value="Unassembled WGS sequence"/>
</dbReference>
<reference evidence="3 4" key="1">
    <citation type="submission" date="2016-08" db="EMBL/GenBank/DDBJ databases">
        <title>A new outlook on sporulation: Clostridium algidixylanolyticum.</title>
        <authorList>
            <person name="Poppleton D.I."/>
            <person name="Gribaldo S."/>
        </authorList>
    </citation>
    <scope>NUCLEOTIDE SEQUENCE [LARGE SCALE GENOMIC DNA]</scope>
    <source>
        <strain evidence="3 4">SPL73</strain>
    </source>
</reference>
<dbReference type="EMBL" id="MCIA01000009">
    <property type="protein sequence ID" value="RKD32837.1"/>
    <property type="molecule type" value="Genomic_DNA"/>
</dbReference>
<organism evidence="3 4">
    <name type="scientific">Lacrimispora algidixylanolytica</name>
    <dbReference type="NCBI Taxonomy" id="94868"/>
    <lineage>
        <taxon>Bacteria</taxon>
        <taxon>Bacillati</taxon>
        <taxon>Bacillota</taxon>
        <taxon>Clostridia</taxon>
        <taxon>Lachnospirales</taxon>
        <taxon>Lachnospiraceae</taxon>
        <taxon>Lacrimispora</taxon>
    </lineage>
</organism>
<evidence type="ECO:0000259" key="2">
    <source>
        <dbReference type="Pfam" id="PF20938"/>
    </source>
</evidence>
<protein>
    <recommendedName>
        <fullName evidence="5">DUF2264 domain-containing protein</fullName>
    </recommendedName>
</protein>
<dbReference type="InterPro" id="IPR016624">
    <property type="entry name" value="UCP014753"/>
</dbReference>
<evidence type="ECO:0000313" key="3">
    <source>
        <dbReference type="EMBL" id="RKD32837.1"/>
    </source>
</evidence>
<dbReference type="Pfam" id="PF20938">
    <property type="entry name" value="DUF2264_C"/>
    <property type="match status" value="1"/>
</dbReference>
<feature type="domain" description="DUF2264" evidence="2">
    <location>
        <begin position="354"/>
        <end position="546"/>
    </location>
</feature>
<evidence type="ECO:0000313" key="4">
    <source>
        <dbReference type="Proteomes" id="UP000284277"/>
    </source>
</evidence>
<dbReference type="PIRSF" id="PIRSF014753">
    <property type="entry name" value="UCP014753"/>
    <property type="match status" value="1"/>
</dbReference>
<accession>A0A419T5I7</accession>
<keyword evidence="4" id="KW-1185">Reference proteome</keyword>
<dbReference type="PANTHER" id="PTHR35339:SF4">
    <property type="entry name" value="LINALOOL DEHYDRATASE_ISOMERASE DOMAIN-CONTAINING PROTEIN"/>
    <property type="match status" value="1"/>
</dbReference>